<sequence>MGTRSTEPMVTITVDDLDRDPEGVLRTAEQIGVTICKENKPVAMFVPIEAWREYLRRLEGLGDDAPNG</sequence>
<evidence type="ECO:0000313" key="2">
    <source>
        <dbReference type="Proteomes" id="UP000736373"/>
    </source>
</evidence>
<name>A0ABR7PWS2_9BURK</name>
<reference evidence="1 2" key="1">
    <citation type="submission" date="2019-09" db="EMBL/GenBank/DDBJ databases">
        <title>Paraburkholderia podalyriae sp. nov., A South African Podalyria-associated rhizobium.</title>
        <authorList>
            <person name="Mavima L."/>
            <person name="Beukes C.W."/>
            <person name="Palmer M."/>
            <person name="De Meyer S.E."/>
            <person name="James E.K."/>
            <person name="Maluk M."/>
            <person name="Avontuur J.R."/>
            <person name="Chan W.Y."/>
            <person name="Venter S.N."/>
            <person name="Steenkamp E.T."/>
        </authorList>
    </citation>
    <scope>NUCLEOTIDE SEQUENCE [LARGE SCALE GENOMIC DNA]</scope>
    <source>
        <strain evidence="1 2">WC7.3b</strain>
    </source>
</reference>
<accession>A0ABR7PWS2</accession>
<gene>
    <name evidence="1" type="ORF">F6X42_30405</name>
</gene>
<keyword evidence="2" id="KW-1185">Reference proteome</keyword>
<protein>
    <submittedName>
        <fullName evidence="1">Type II toxin-antitoxin system prevent-host-death family antitoxin</fullName>
    </submittedName>
</protein>
<dbReference type="Proteomes" id="UP000736373">
    <property type="component" value="Unassembled WGS sequence"/>
</dbReference>
<organism evidence="1 2">
    <name type="scientific">Paraburkholderia podalyriae</name>
    <dbReference type="NCBI Taxonomy" id="1938811"/>
    <lineage>
        <taxon>Bacteria</taxon>
        <taxon>Pseudomonadati</taxon>
        <taxon>Pseudomonadota</taxon>
        <taxon>Betaproteobacteria</taxon>
        <taxon>Burkholderiales</taxon>
        <taxon>Burkholderiaceae</taxon>
        <taxon>Paraburkholderia</taxon>
    </lineage>
</organism>
<comment type="caution">
    <text evidence="1">The sequence shown here is derived from an EMBL/GenBank/DDBJ whole genome shotgun (WGS) entry which is preliminary data.</text>
</comment>
<evidence type="ECO:0000313" key="1">
    <source>
        <dbReference type="EMBL" id="MBC8750740.1"/>
    </source>
</evidence>
<proteinExistence type="predicted"/>
<dbReference type="RefSeq" id="WP_187637678.1">
    <property type="nucleotide sequence ID" value="NZ_VZQQ01000038.1"/>
</dbReference>
<dbReference type="NCBIfam" id="TIGR01552">
    <property type="entry name" value="phd_fam"/>
    <property type="match status" value="1"/>
</dbReference>
<dbReference type="EMBL" id="VZQQ01000038">
    <property type="protein sequence ID" value="MBC8750740.1"/>
    <property type="molecule type" value="Genomic_DNA"/>
</dbReference>